<dbReference type="Proteomes" id="UP000011131">
    <property type="component" value="Chromosome"/>
</dbReference>
<accession>L7U3V7</accession>
<sequence length="517" mass="56944">MRRFGMMLGLLGCVGCANMTRGLATQYNPETGEYEVPTQEVVYLVPVEDAMRTARRILEEERYDILEKEGGLEMFSSAHEPGKNRLGLRNHERYYIQGVRLGPRQTLVRVFRLSYSEMENLIEEGPKQFNDLNSRTNRQEMLEYQNPLDSRMEAIMSAPTSSPADVKSMPRQFAMANPFPNAPGLEGFRVTSGYRDMGIEKKLLERLEMAPALELVGGNNPVPMRSMMMEGWSEAGEATATLAPECGAPVEGATALFSAGGVLLVADPLGTQEVPTLALRMLCEATSQGLPVTLALSIPVSEQPLLEQYLASDGESADAQELLAGSAFWRRTYQDGRSSRAMLWLVEQARRLRASGKDVALAAIDANKAQGNEREAQLAEHLLEAQATRPQAWTLALTGSVHARTTEVSWDGDFEPMGARVARALPSTRALDVGFQRGTQFACRYNVWDEVECNVFAISPTLEARQADKQRVGLELFTTQQPHGFHGRLYLGALNASPPALQAQRQATAAHHTPATK</sequence>
<dbReference type="KEGG" id="msd:MYSTI_00923"/>
<organism evidence="1 2">
    <name type="scientific">Myxococcus stipitatus (strain DSM 14675 / JCM 12634 / Mx s8)</name>
    <dbReference type="NCBI Taxonomy" id="1278073"/>
    <lineage>
        <taxon>Bacteria</taxon>
        <taxon>Pseudomonadati</taxon>
        <taxon>Myxococcota</taxon>
        <taxon>Myxococcia</taxon>
        <taxon>Myxococcales</taxon>
        <taxon>Cystobacterineae</taxon>
        <taxon>Myxococcaceae</taxon>
        <taxon>Myxococcus</taxon>
    </lineage>
</organism>
<reference evidence="1 2" key="1">
    <citation type="journal article" date="2013" name="Genome Announc.">
        <title>Complete genome sequence of Myxococcus stipitatus strain DSM 14675, a fruiting myxobacterium.</title>
        <authorList>
            <person name="Huntley S."/>
            <person name="Kneip S."/>
            <person name="Treuner-Lange A."/>
            <person name="Sogaard-Andersen L."/>
        </authorList>
    </citation>
    <scope>NUCLEOTIDE SEQUENCE [LARGE SCALE GENOMIC DNA]</scope>
    <source>
        <strain evidence="2">DSM 14675 / JCM 12634 / Mx s8</strain>
    </source>
</reference>
<dbReference type="STRING" id="1278073.MYSTI_00923"/>
<name>L7U3V7_MYXSD</name>
<evidence type="ECO:0000313" key="1">
    <source>
        <dbReference type="EMBL" id="AGC42272.1"/>
    </source>
</evidence>
<dbReference type="eggNOG" id="COG2312">
    <property type="taxonomic scope" value="Bacteria"/>
</dbReference>
<dbReference type="RefSeq" id="WP_015346535.1">
    <property type="nucleotide sequence ID" value="NC_020126.1"/>
</dbReference>
<protein>
    <submittedName>
        <fullName evidence="1">Uncharacterized protein</fullName>
    </submittedName>
</protein>
<dbReference type="AlphaFoldDB" id="L7U3V7"/>
<proteinExistence type="predicted"/>
<evidence type="ECO:0000313" key="2">
    <source>
        <dbReference type="Proteomes" id="UP000011131"/>
    </source>
</evidence>
<dbReference type="PATRIC" id="fig|1278073.3.peg.962"/>
<dbReference type="OrthoDB" id="5378766at2"/>
<dbReference type="EMBL" id="CP004025">
    <property type="protein sequence ID" value="AGC42272.1"/>
    <property type="molecule type" value="Genomic_DNA"/>
</dbReference>
<keyword evidence="2" id="KW-1185">Reference proteome</keyword>
<dbReference type="HOGENOM" id="CLU_547279_0_0_7"/>
<gene>
    <name evidence="1" type="ordered locus">MYSTI_00923</name>
</gene>